<dbReference type="Proteomes" id="UP000306416">
    <property type="component" value="Unassembled WGS sequence"/>
</dbReference>
<dbReference type="InterPro" id="IPR002078">
    <property type="entry name" value="Sigma_54_int"/>
</dbReference>
<feature type="domain" description="Response regulatory" evidence="10">
    <location>
        <begin position="4"/>
        <end position="118"/>
    </location>
</feature>
<dbReference type="InterPro" id="IPR001789">
    <property type="entry name" value="Sig_transdc_resp-reg_receiver"/>
</dbReference>
<keyword evidence="6" id="KW-0238">DNA-binding</keyword>
<dbReference type="SUPFAM" id="SSF52172">
    <property type="entry name" value="CheY-like"/>
    <property type="match status" value="1"/>
</dbReference>
<keyword evidence="4" id="KW-0902">Two-component regulatory system</keyword>
<dbReference type="SMART" id="SM00382">
    <property type="entry name" value="AAA"/>
    <property type="match status" value="1"/>
</dbReference>
<dbReference type="FunFam" id="3.40.50.2300:FF:000018">
    <property type="entry name" value="DNA-binding transcriptional regulator NtrC"/>
    <property type="match status" value="1"/>
</dbReference>
<evidence type="ECO:0000259" key="9">
    <source>
        <dbReference type="PROSITE" id="PS50045"/>
    </source>
</evidence>
<keyword evidence="3" id="KW-0067">ATP-binding</keyword>
<dbReference type="RefSeq" id="WP_135869752.1">
    <property type="nucleotide sequence ID" value="NZ_SRSC01000002.1"/>
</dbReference>
<dbReference type="SUPFAM" id="SSF46689">
    <property type="entry name" value="Homeodomain-like"/>
    <property type="match status" value="1"/>
</dbReference>
<keyword evidence="5" id="KW-0805">Transcription regulation</keyword>
<dbReference type="Pfam" id="PF02954">
    <property type="entry name" value="HTH_8"/>
    <property type="match status" value="1"/>
</dbReference>
<dbReference type="GO" id="GO:0005524">
    <property type="term" value="F:ATP binding"/>
    <property type="evidence" value="ECO:0007669"/>
    <property type="project" value="UniProtKB-KW"/>
</dbReference>
<dbReference type="GO" id="GO:0043565">
    <property type="term" value="F:sequence-specific DNA binding"/>
    <property type="evidence" value="ECO:0007669"/>
    <property type="project" value="InterPro"/>
</dbReference>
<dbReference type="InterPro" id="IPR058031">
    <property type="entry name" value="AAA_lid_NorR"/>
</dbReference>
<dbReference type="PROSITE" id="PS50110">
    <property type="entry name" value="RESPONSE_REGULATORY"/>
    <property type="match status" value="1"/>
</dbReference>
<dbReference type="InterPro" id="IPR003593">
    <property type="entry name" value="AAA+_ATPase"/>
</dbReference>
<dbReference type="SUPFAM" id="SSF52540">
    <property type="entry name" value="P-loop containing nucleoside triphosphate hydrolases"/>
    <property type="match status" value="1"/>
</dbReference>
<organism evidence="11 12">
    <name type="scientific">Geomonas terrae</name>
    <dbReference type="NCBI Taxonomy" id="2562681"/>
    <lineage>
        <taxon>Bacteria</taxon>
        <taxon>Pseudomonadati</taxon>
        <taxon>Thermodesulfobacteriota</taxon>
        <taxon>Desulfuromonadia</taxon>
        <taxon>Geobacterales</taxon>
        <taxon>Geobacteraceae</taxon>
        <taxon>Geomonas</taxon>
    </lineage>
</organism>
<dbReference type="GO" id="GO:0000160">
    <property type="term" value="P:phosphorelay signal transduction system"/>
    <property type="evidence" value="ECO:0007669"/>
    <property type="project" value="UniProtKB-KW"/>
</dbReference>
<dbReference type="Gene3D" id="1.10.10.60">
    <property type="entry name" value="Homeodomain-like"/>
    <property type="match status" value="1"/>
</dbReference>
<evidence type="ECO:0000256" key="5">
    <source>
        <dbReference type="ARBA" id="ARBA00023015"/>
    </source>
</evidence>
<evidence type="ECO:0000256" key="3">
    <source>
        <dbReference type="ARBA" id="ARBA00022840"/>
    </source>
</evidence>
<dbReference type="Pfam" id="PF00158">
    <property type="entry name" value="Sigma54_activat"/>
    <property type="match status" value="1"/>
</dbReference>
<dbReference type="PRINTS" id="PR01590">
    <property type="entry name" value="HTHFIS"/>
</dbReference>
<dbReference type="InterPro" id="IPR027417">
    <property type="entry name" value="P-loop_NTPase"/>
</dbReference>
<dbReference type="PANTHER" id="PTHR32071">
    <property type="entry name" value="TRANSCRIPTIONAL REGULATORY PROTEIN"/>
    <property type="match status" value="1"/>
</dbReference>
<dbReference type="InterPro" id="IPR025944">
    <property type="entry name" value="Sigma_54_int_dom_CS"/>
</dbReference>
<evidence type="ECO:0000256" key="4">
    <source>
        <dbReference type="ARBA" id="ARBA00023012"/>
    </source>
</evidence>
<dbReference type="PROSITE" id="PS00688">
    <property type="entry name" value="SIGMA54_INTERACT_3"/>
    <property type="match status" value="1"/>
</dbReference>
<dbReference type="AlphaFoldDB" id="A0A4S1CGS4"/>
<dbReference type="InterPro" id="IPR002197">
    <property type="entry name" value="HTH_Fis"/>
</dbReference>
<dbReference type="Gene3D" id="1.10.8.60">
    <property type="match status" value="1"/>
</dbReference>
<dbReference type="Pfam" id="PF25601">
    <property type="entry name" value="AAA_lid_14"/>
    <property type="match status" value="1"/>
</dbReference>
<feature type="modified residue" description="4-aspartylphosphate" evidence="8">
    <location>
        <position position="53"/>
    </location>
</feature>
<accession>A0A4S1CGS4</accession>
<evidence type="ECO:0000256" key="6">
    <source>
        <dbReference type="ARBA" id="ARBA00023125"/>
    </source>
</evidence>
<evidence type="ECO:0000259" key="10">
    <source>
        <dbReference type="PROSITE" id="PS50110"/>
    </source>
</evidence>
<keyword evidence="1 8" id="KW-0597">Phosphoprotein</keyword>
<keyword evidence="2" id="KW-0547">Nucleotide-binding</keyword>
<protein>
    <submittedName>
        <fullName evidence="11">Sigma-54-dependent Fis family transcriptional regulator</fullName>
    </submittedName>
</protein>
<dbReference type="Gene3D" id="3.40.50.2300">
    <property type="match status" value="1"/>
</dbReference>
<name>A0A4S1CGS4_9BACT</name>
<evidence type="ECO:0000256" key="7">
    <source>
        <dbReference type="ARBA" id="ARBA00023163"/>
    </source>
</evidence>
<sequence length="462" mass="51444">MRARVLVVDDELSMREFLAILLDGEGYLVDQAESAEDALSRMAQEYYDLVISDVSMPGLGGIELLGRIKTDSPDTAVLMITAFTTAEQAVEAMKLGAYDYIGKPFKVEEVKVLVRKALEKRSLVQENKRLKAEVQERFGFSGLIGKSKLMREVYDLIAKVSHSTANVLISGESGTGKELAAKAIHYNSPRKNAPFVAVNCGAIPDTLIESELFGHAKGAFTGAFADRPGLFEQAEGGTLFLDEIGELPLLLQAKLLRVLQEREFRRVGGGVSLKADVRIVAASNRNLEEQVREGTFREDLFYRLNVVQIRMPSLKERGEDIPALVEHFYKKYAIWSGSGEIITPEALHALFNYQFPGNVRELENLVERCVVLGSRVINLDCLPQSVREQRIAARPCSEMEIPDEGMDLQAFLDTLERKLLVQALEKSGGVKKRAAVLLGMTFRSFRYRLAKFGMEDEDQDAT</sequence>
<dbReference type="PANTHER" id="PTHR32071:SF113">
    <property type="entry name" value="ALGINATE BIOSYNTHESIS TRANSCRIPTIONAL REGULATORY PROTEIN ALGB"/>
    <property type="match status" value="1"/>
</dbReference>
<evidence type="ECO:0000313" key="11">
    <source>
        <dbReference type="EMBL" id="TGU72266.1"/>
    </source>
</evidence>
<keyword evidence="12" id="KW-1185">Reference proteome</keyword>
<gene>
    <name evidence="11" type="ORF">E4633_08105</name>
</gene>
<evidence type="ECO:0000256" key="1">
    <source>
        <dbReference type="ARBA" id="ARBA00022553"/>
    </source>
</evidence>
<dbReference type="InterPro" id="IPR025943">
    <property type="entry name" value="Sigma_54_int_dom_ATP-bd_2"/>
</dbReference>
<dbReference type="GO" id="GO:0006355">
    <property type="term" value="P:regulation of DNA-templated transcription"/>
    <property type="evidence" value="ECO:0007669"/>
    <property type="project" value="InterPro"/>
</dbReference>
<evidence type="ECO:0000256" key="2">
    <source>
        <dbReference type="ARBA" id="ARBA00022741"/>
    </source>
</evidence>
<dbReference type="SMART" id="SM00448">
    <property type="entry name" value="REC"/>
    <property type="match status" value="1"/>
</dbReference>
<dbReference type="PROSITE" id="PS50045">
    <property type="entry name" value="SIGMA54_INTERACT_4"/>
    <property type="match status" value="1"/>
</dbReference>
<dbReference type="FunFam" id="3.40.50.300:FF:000006">
    <property type="entry name" value="DNA-binding transcriptional regulator NtrC"/>
    <property type="match status" value="1"/>
</dbReference>
<reference evidence="11 12" key="1">
    <citation type="submission" date="2019-04" db="EMBL/GenBank/DDBJ databases">
        <title>Geobacter oryzae sp. nov., ferric-reducing bacteria isolated from paddy soil.</title>
        <authorList>
            <person name="Xu Z."/>
            <person name="Masuda Y."/>
            <person name="Itoh H."/>
            <person name="Senoo K."/>
        </authorList>
    </citation>
    <scope>NUCLEOTIDE SEQUENCE [LARGE SCALE GENOMIC DNA]</scope>
    <source>
        <strain evidence="11 12">Red111</strain>
    </source>
</reference>
<evidence type="ECO:0000313" key="12">
    <source>
        <dbReference type="Proteomes" id="UP000306416"/>
    </source>
</evidence>
<dbReference type="CDD" id="cd00009">
    <property type="entry name" value="AAA"/>
    <property type="match status" value="1"/>
</dbReference>
<comment type="caution">
    <text evidence="11">The sequence shown here is derived from an EMBL/GenBank/DDBJ whole genome shotgun (WGS) entry which is preliminary data.</text>
</comment>
<keyword evidence="7" id="KW-0804">Transcription</keyword>
<feature type="domain" description="Sigma-54 factor interaction" evidence="9">
    <location>
        <begin position="143"/>
        <end position="371"/>
    </location>
</feature>
<dbReference type="Pfam" id="PF00072">
    <property type="entry name" value="Response_reg"/>
    <property type="match status" value="1"/>
</dbReference>
<proteinExistence type="predicted"/>
<dbReference type="InterPro" id="IPR009057">
    <property type="entry name" value="Homeodomain-like_sf"/>
</dbReference>
<dbReference type="InterPro" id="IPR011006">
    <property type="entry name" value="CheY-like_superfamily"/>
</dbReference>
<evidence type="ECO:0000256" key="8">
    <source>
        <dbReference type="PROSITE-ProRule" id="PRU00169"/>
    </source>
</evidence>
<dbReference type="Gene3D" id="3.40.50.300">
    <property type="entry name" value="P-loop containing nucleotide triphosphate hydrolases"/>
    <property type="match status" value="1"/>
</dbReference>
<dbReference type="EMBL" id="SRSC01000002">
    <property type="protein sequence ID" value="TGU72266.1"/>
    <property type="molecule type" value="Genomic_DNA"/>
</dbReference>
<dbReference type="PROSITE" id="PS00676">
    <property type="entry name" value="SIGMA54_INTERACT_2"/>
    <property type="match status" value="1"/>
</dbReference>